<reference evidence="9" key="1">
    <citation type="submission" date="2020-08" db="EMBL/GenBank/DDBJ databases">
        <authorList>
            <person name="Hu Y."/>
            <person name="Nguyen S.V."/>
            <person name="Li F."/>
            <person name="Fanning S."/>
        </authorList>
    </citation>
    <scope>NUCLEOTIDE SEQUENCE</scope>
    <source>
        <strain evidence="9">SYSU D8009</strain>
    </source>
</reference>
<keyword evidence="3" id="KW-0597">Phosphoprotein</keyword>
<evidence type="ECO:0000256" key="6">
    <source>
        <dbReference type="ARBA" id="ARBA00022777"/>
    </source>
</evidence>
<protein>
    <recommendedName>
        <fullName evidence="2">histidine kinase</fullName>
        <ecNumber evidence="2">2.7.13.3</ecNumber>
    </recommendedName>
</protein>
<dbReference type="RefSeq" id="WP_186770197.1">
    <property type="nucleotide sequence ID" value="NZ_JACOMF010000007.1"/>
</dbReference>
<dbReference type="InterPro" id="IPR036890">
    <property type="entry name" value="HATPase_C_sf"/>
</dbReference>
<comment type="caution">
    <text evidence="9">The sequence shown here is derived from an EMBL/GenBank/DDBJ whole genome shotgun (WGS) entry which is preliminary data.</text>
</comment>
<keyword evidence="5" id="KW-0547">Nucleotide-binding</keyword>
<dbReference type="Proteomes" id="UP000600101">
    <property type="component" value="Unassembled WGS sequence"/>
</dbReference>
<dbReference type="SUPFAM" id="SSF55785">
    <property type="entry name" value="PYP-like sensor domain (PAS domain)"/>
    <property type="match status" value="1"/>
</dbReference>
<accession>A0A9X0UD98</accession>
<name>A0A9X0UD98_9PROT</name>
<dbReference type="InterPro" id="IPR011495">
    <property type="entry name" value="Sig_transdc_His_kin_sub2_dim/P"/>
</dbReference>
<dbReference type="PANTHER" id="PTHR41523:SF8">
    <property type="entry name" value="ETHYLENE RESPONSE SENSOR PROTEIN"/>
    <property type="match status" value="1"/>
</dbReference>
<evidence type="ECO:0000313" key="10">
    <source>
        <dbReference type="Proteomes" id="UP000600101"/>
    </source>
</evidence>
<organism evidence="9 10">
    <name type="scientific">Siccirubricoccus deserti</name>
    <dbReference type="NCBI Taxonomy" id="2013562"/>
    <lineage>
        <taxon>Bacteria</taxon>
        <taxon>Pseudomonadati</taxon>
        <taxon>Pseudomonadota</taxon>
        <taxon>Alphaproteobacteria</taxon>
        <taxon>Acetobacterales</taxon>
        <taxon>Roseomonadaceae</taxon>
        <taxon>Siccirubricoccus</taxon>
    </lineage>
</organism>
<dbReference type="InterPro" id="IPR035965">
    <property type="entry name" value="PAS-like_dom_sf"/>
</dbReference>
<dbReference type="PROSITE" id="PS50109">
    <property type="entry name" value="HIS_KIN"/>
    <property type="match status" value="1"/>
</dbReference>
<evidence type="ECO:0000259" key="8">
    <source>
        <dbReference type="PROSITE" id="PS50109"/>
    </source>
</evidence>
<evidence type="ECO:0000256" key="3">
    <source>
        <dbReference type="ARBA" id="ARBA00022553"/>
    </source>
</evidence>
<evidence type="ECO:0000256" key="5">
    <source>
        <dbReference type="ARBA" id="ARBA00022741"/>
    </source>
</evidence>
<dbReference type="PANTHER" id="PTHR41523">
    <property type="entry name" value="TWO-COMPONENT SYSTEM SENSOR PROTEIN"/>
    <property type="match status" value="1"/>
</dbReference>
<evidence type="ECO:0000256" key="7">
    <source>
        <dbReference type="ARBA" id="ARBA00022840"/>
    </source>
</evidence>
<evidence type="ECO:0000256" key="1">
    <source>
        <dbReference type="ARBA" id="ARBA00000085"/>
    </source>
</evidence>
<dbReference type="EC" id="2.7.13.3" evidence="2"/>
<dbReference type="SMART" id="SM00911">
    <property type="entry name" value="HWE_HK"/>
    <property type="match status" value="1"/>
</dbReference>
<dbReference type="InterPro" id="IPR005467">
    <property type="entry name" value="His_kinase_dom"/>
</dbReference>
<dbReference type="InterPro" id="IPR000014">
    <property type="entry name" value="PAS"/>
</dbReference>
<keyword evidence="4" id="KW-0808">Transferase</keyword>
<dbReference type="AlphaFoldDB" id="A0A9X0UD98"/>
<dbReference type="SUPFAM" id="SSF55874">
    <property type="entry name" value="ATPase domain of HSP90 chaperone/DNA topoisomerase II/histidine kinase"/>
    <property type="match status" value="1"/>
</dbReference>
<keyword evidence="6 9" id="KW-0418">Kinase</keyword>
<dbReference type="Pfam" id="PF02518">
    <property type="entry name" value="HATPase_c"/>
    <property type="match status" value="1"/>
</dbReference>
<sequence length="365" mass="39280">MSADHDMPRPVETLLATRELAEALESEQFRRFLDHIPVAVVVAKVADEERIVYANPEFERLSGQDCAAVEDQPWSVLAGEREGDPAGPPLGAAVLAGSEHLGTFRIARGAAEPAIVDAYVNLIEDDAGVSVFRLVALVDAGRIIEAQRETLMQELHERDVLLQEMQHRVKNNLQMVTALIRIEARNAARGTDMDGAFDRLAGRIEALQLLYQALANDGRDGEVDLGTYLSQVASAVMRAHAEEGVRLELKVDAWPVSVNVAMPAGLVVNELLTNALKHAFVGRDGGTITLHSLIDATGCTVVVADDGNGLPDGVEWPRSGRLGALIVQSLRQNARARLDVESALGEGTRVTIRFSRAAAAPQTAA</sequence>
<dbReference type="GO" id="GO:0005524">
    <property type="term" value="F:ATP binding"/>
    <property type="evidence" value="ECO:0007669"/>
    <property type="project" value="UniProtKB-KW"/>
</dbReference>
<dbReference type="GO" id="GO:0004673">
    <property type="term" value="F:protein histidine kinase activity"/>
    <property type="evidence" value="ECO:0007669"/>
    <property type="project" value="UniProtKB-EC"/>
</dbReference>
<evidence type="ECO:0000313" key="9">
    <source>
        <dbReference type="EMBL" id="MBC4015431.1"/>
    </source>
</evidence>
<dbReference type="Gene3D" id="3.30.450.20">
    <property type="entry name" value="PAS domain"/>
    <property type="match status" value="1"/>
</dbReference>
<evidence type="ECO:0000256" key="4">
    <source>
        <dbReference type="ARBA" id="ARBA00022679"/>
    </source>
</evidence>
<gene>
    <name evidence="9" type="ORF">H7965_08825</name>
</gene>
<dbReference type="InterPro" id="IPR003594">
    <property type="entry name" value="HATPase_dom"/>
</dbReference>
<comment type="catalytic activity">
    <reaction evidence="1">
        <text>ATP + protein L-histidine = ADP + protein N-phospho-L-histidine.</text>
        <dbReference type="EC" id="2.7.13.3"/>
    </reaction>
</comment>
<proteinExistence type="predicted"/>
<keyword evidence="7" id="KW-0067">ATP-binding</keyword>
<keyword evidence="10" id="KW-1185">Reference proteome</keyword>
<dbReference type="Pfam" id="PF13188">
    <property type="entry name" value="PAS_8"/>
    <property type="match status" value="1"/>
</dbReference>
<dbReference type="EMBL" id="JACOMF010000007">
    <property type="protein sequence ID" value="MBC4015431.1"/>
    <property type="molecule type" value="Genomic_DNA"/>
</dbReference>
<dbReference type="SMART" id="SM00387">
    <property type="entry name" value="HATPase_c"/>
    <property type="match status" value="1"/>
</dbReference>
<dbReference type="InterPro" id="IPR011102">
    <property type="entry name" value="Sig_transdc_His_kinase_HWE"/>
</dbReference>
<dbReference type="Gene3D" id="3.30.565.10">
    <property type="entry name" value="Histidine kinase-like ATPase, C-terminal domain"/>
    <property type="match status" value="1"/>
</dbReference>
<dbReference type="Pfam" id="PF07568">
    <property type="entry name" value="HisKA_2"/>
    <property type="match status" value="1"/>
</dbReference>
<feature type="domain" description="Histidine kinase" evidence="8">
    <location>
        <begin position="164"/>
        <end position="358"/>
    </location>
</feature>
<evidence type="ECO:0000256" key="2">
    <source>
        <dbReference type="ARBA" id="ARBA00012438"/>
    </source>
</evidence>